<dbReference type="GO" id="GO:0017017">
    <property type="term" value="F:MAP kinase tyrosine/serine/threonine phosphatase activity"/>
    <property type="evidence" value="ECO:0007669"/>
    <property type="project" value="InterPro"/>
</dbReference>
<dbReference type="InterPro" id="IPR029021">
    <property type="entry name" value="Prot-tyrosine_phosphatase-like"/>
</dbReference>
<name>A0A8C0NYS7_CANLF</name>
<evidence type="ECO:0000256" key="4">
    <source>
        <dbReference type="ARBA" id="ARBA00047761"/>
    </source>
</evidence>
<dbReference type="Gene3D" id="3.90.190.10">
    <property type="entry name" value="Protein tyrosine phosphatase superfamily"/>
    <property type="match status" value="1"/>
</dbReference>
<comment type="catalytic activity">
    <reaction evidence="4">
        <text>O-phospho-L-seryl-[protein] + H2O = L-seryl-[protein] + phosphate</text>
        <dbReference type="Rhea" id="RHEA:20629"/>
        <dbReference type="Rhea" id="RHEA-COMP:9863"/>
        <dbReference type="Rhea" id="RHEA-COMP:11604"/>
        <dbReference type="ChEBI" id="CHEBI:15377"/>
        <dbReference type="ChEBI" id="CHEBI:29999"/>
        <dbReference type="ChEBI" id="CHEBI:43474"/>
        <dbReference type="ChEBI" id="CHEBI:83421"/>
        <dbReference type="EC" id="3.1.3.16"/>
    </reaction>
</comment>
<accession>A0A8C0NYS7</accession>
<dbReference type="PANTHER" id="PTHR46495">
    <property type="entry name" value="DUAL SPECIFICITY PROTEIN PHOSPHATASE 21"/>
    <property type="match status" value="1"/>
</dbReference>
<evidence type="ECO:0000313" key="7">
    <source>
        <dbReference type="Ensembl" id="ENSCAFP00040037236.1"/>
    </source>
</evidence>
<reference evidence="6" key="3">
    <citation type="submission" date="2025-05" db="UniProtKB">
        <authorList>
            <consortium name="Ensembl"/>
        </authorList>
    </citation>
    <scope>IDENTIFICATION</scope>
</reference>
<dbReference type="Ensembl" id="ENSCAFT00030038216.1">
    <property type="protein sequence ID" value="ENSCAFP00030033336.1"/>
    <property type="gene ID" value="ENSCAFG00030020816.1"/>
</dbReference>
<evidence type="ECO:0000313" key="8">
    <source>
        <dbReference type="Proteomes" id="UP000694429"/>
    </source>
</evidence>
<keyword evidence="3" id="KW-0963">Cytoplasm</keyword>
<comment type="catalytic activity">
    <reaction evidence="5">
        <text>O-phospho-L-threonyl-[protein] + H2O = L-threonyl-[protein] + phosphate</text>
        <dbReference type="Rhea" id="RHEA:47004"/>
        <dbReference type="Rhea" id="RHEA-COMP:11060"/>
        <dbReference type="Rhea" id="RHEA-COMP:11605"/>
        <dbReference type="ChEBI" id="CHEBI:15377"/>
        <dbReference type="ChEBI" id="CHEBI:30013"/>
        <dbReference type="ChEBI" id="CHEBI:43474"/>
        <dbReference type="ChEBI" id="CHEBI:61977"/>
        <dbReference type="EC" id="3.1.3.16"/>
    </reaction>
</comment>
<dbReference type="AlphaFoldDB" id="A0A8C0NYS7"/>
<protein>
    <submittedName>
        <fullName evidence="6">Uncharacterized protein</fullName>
    </submittedName>
</protein>
<dbReference type="Proteomes" id="UP000694429">
    <property type="component" value="Chromosome 26"/>
</dbReference>
<dbReference type="GO" id="GO:0005737">
    <property type="term" value="C:cytoplasm"/>
    <property type="evidence" value="ECO:0007669"/>
    <property type="project" value="UniProtKB-SubCell"/>
</dbReference>
<comment type="similarity">
    <text evidence="2">Belongs to the protein-tyrosine phosphatase family. Non-receptor class dual specificity subfamily.</text>
</comment>
<evidence type="ECO:0000256" key="2">
    <source>
        <dbReference type="ARBA" id="ARBA00008601"/>
    </source>
</evidence>
<evidence type="ECO:0000256" key="1">
    <source>
        <dbReference type="ARBA" id="ARBA00004496"/>
    </source>
</evidence>
<dbReference type="Proteomes" id="UP000694542">
    <property type="component" value="Chromosome 26"/>
</dbReference>
<evidence type="ECO:0000256" key="5">
    <source>
        <dbReference type="ARBA" id="ARBA00048336"/>
    </source>
</evidence>
<evidence type="ECO:0000256" key="3">
    <source>
        <dbReference type="ARBA" id="ARBA00022490"/>
    </source>
</evidence>
<dbReference type="Ensembl" id="ENSCAFT00040042695.1">
    <property type="protein sequence ID" value="ENSCAFP00040037236.1"/>
    <property type="gene ID" value="ENSCAFG00040022961.1"/>
</dbReference>
<evidence type="ECO:0000313" key="6">
    <source>
        <dbReference type="Ensembl" id="ENSCAFP00030033336.1"/>
    </source>
</evidence>
<proteinExistence type="inferred from homology"/>
<reference evidence="6" key="2">
    <citation type="submission" date="2019-03" db="EMBL/GenBank/DDBJ databases">
        <authorList>
            <person name="Warren W.C."/>
            <person name="Johnson G.S."/>
        </authorList>
    </citation>
    <scope>NUCLEOTIDE SEQUENCE [LARGE SCALE GENOMIC DNA]</scope>
    <source>
        <strain evidence="6">Basenji</strain>
    </source>
</reference>
<organism evidence="6 8">
    <name type="scientific">Canis lupus familiaris</name>
    <name type="common">Dog</name>
    <name type="synonym">Canis familiaris</name>
    <dbReference type="NCBI Taxonomy" id="9615"/>
    <lineage>
        <taxon>Eukaryota</taxon>
        <taxon>Metazoa</taxon>
        <taxon>Chordata</taxon>
        <taxon>Craniata</taxon>
        <taxon>Vertebrata</taxon>
        <taxon>Euteleostomi</taxon>
        <taxon>Mammalia</taxon>
        <taxon>Eutheria</taxon>
        <taxon>Laurasiatheria</taxon>
        <taxon>Carnivora</taxon>
        <taxon>Caniformia</taxon>
        <taxon>Canidae</taxon>
        <taxon>Canis</taxon>
    </lineage>
</organism>
<dbReference type="SUPFAM" id="SSF52799">
    <property type="entry name" value="(Phosphotyrosine protein) phosphatases II"/>
    <property type="match status" value="1"/>
</dbReference>
<dbReference type="GO" id="GO:0004722">
    <property type="term" value="F:protein serine/threonine phosphatase activity"/>
    <property type="evidence" value="ECO:0007669"/>
    <property type="project" value="UniProtKB-EC"/>
</dbReference>
<reference evidence="7" key="1">
    <citation type="submission" date="2018-10" db="EMBL/GenBank/DDBJ databases">
        <title>De novo assembly of a Great Dane genome.</title>
        <authorList>
            <person name="Kidd J.M."/>
            <person name="Pendleton A.L."/>
            <person name="Shen F."/>
            <person name="Emery S."/>
        </authorList>
    </citation>
    <scope>NUCLEOTIDE SEQUENCE [LARGE SCALE GENOMIC DNA]</scope>
    <source>
        <strain evidence="7">Great Dane</strain>
    </source>
</reference>
<dbReference type="InterPro" id="IPR020420">
    <property type="entry name" value="Atypical_DUSP_subfamB"/>
</dbReference>
<dbReference type="PANTHER" id="PTHR46495:SF2">
    <property type="entry name" value="DUAL SPECIFICITY PROTEIN PHOSPHATASE 18"/>
    <property type="match status" value="1"/>
</dbReference>
<comment type="subcellular location">
    <subcellularLocation>
        <location evidence="1">Cytoplasm</location>
    </subcellularLocation>
</comment>
<sequence>MTAPPCTFPVQFRQPVVSGLSQITSSLYISNGVAANNKLMLSSNQITTVINVSVECRDEAGPHAPALRRWCEPLSCPLPGLPHEVPRHVPAGCPHVDQVMPAHHPTQQWVLGAAHPLR</sequence>
<dbReference type="PRINTS" id="PR01910">
    <property type="entry name" value="ADSPHPHTASEB"/>
</dbReference>